<sequence length="407" mass="42452">MTGVGGTEWRLRCAVCGREHAVQHAAPCLDCGAPVTAHRVSGGFDVAEGAPGVWQYAGPLGLDPADAWMSLGETMTPVIPDGPLARRHGLGAVHLKLDHLCPTGSFKDRAVAAAVARGRGSGATGIVCASSGNAAASAAAYGARAGLPVILVMPSRTPRGKLLASGAYGATQLLVDGDYSVSFAVARELARRDGYANVTTTYVNPWAVTALRSAAYDLYRQLDGAPDAVVVPTSAGPLVHGLVSGFEDLRAWGLVDRVPRVVAAQPEGCAPIARAWAEGAERVREWEQVETDVSGLDDPLRGYAHDGTLTLETVRRSGGTAVAVSDDRVERERRRLAEASGVHVEPAGAIGVAALEELRIRGDLQPGERVVCMLTGTGLKRPLESGRPPLRAESLERAVAAVAEETT</sequence>
<evidence type="ECO:0000256" key="3">
    <source>
        <dbReference type="ARBA" id="ARBA00023239"/>
    </source>
</evidence>
<dbReference type="AlphaFoldDB" id="A0A939S6J2"/>
<keyword evidence="2" id="KW-0663">Pyridoxal phosphate</keyword>
<evidence type="ECO:0000256" key="1">
    <source>
        <dbReference type="ARBA" id="ARBA00001933"/>
    </source>
</evidence>
<dbReference type="InterPro" id="IPR036052">
    <property type="entry name" value="TrpB-like_PALP_sf"/>
</dbReference>
<comment type="cofactor">
    <cofactor evidence="1">
        <name>pyridoxal 5'-phosphate</name>
        <dbReference type="ChEBI" id="CHEBI:597326"/>
    </cofactor>
</comment>
<gene>
    <name evidence="5" type="ORF">J4H92_10815</name>
</gene>
<dbReference type="GO" id="GO:0009097">
    <property type="term" value="P:isoleucine biosynthetic process"/>
    <property type="evidence" value="ECO:0007669"/>
    <property type="project" value="TreeGrafter"/>
</dbReference>
<feature type="domain" description="Tryptophan synthase beta chain-like PALP" evidence="4">
    <location>
        <begin position="70"/>
        <end position="376"/>
    </location>
</feature>
<dbReference type="GO" id="GO:0004794">
    <property type="term" value="F:threonine deaminase activity"/>
    <property type="evidence" value="ECO:0007669"/>
    <property type="project" value="TreeGrafter"/>
</dbReference>
<name>A0A939S6J2_9MICO</name>
<dbReference type="GO" id="GO:0003941">
    <property type="term" value="F:L-serine ammonia-lyase activity"/>
    <property type="evidence" value="ECO:0007669"/>
    <property type="project" value="TreeGrafter"/>
</dbReference>
<dbReference type="PANTHER" id="PTHR48078">
    <property type="entry name" value="THREONINE DEHYDRATASE, MITOCHONDRIAL-RELATED"/>
    <property type="match status" value="1"/>
</dbReference>
<evidence type="ECO:0000259" key="4">
    <source>
        <dbReference type="Pfam" id="PF00291"/>
    </source>
</evidence>
<evidence type="ECO:0000256" key="2">
    <source>
        <dbReference type="ARBA" id="ARBA00022898"/>
    </source>
</evidence>
<dbReference type="GO" id="GO:0006565">
    <property type="term" value="P:L-serine catabolic process"/>
    <property type="evidence" value="ECO:0007669"/>
    <property type="project" value="TreeGrafter"/>
</dbReference>
<dbReference type="Pfam" id="PF00291">
    <property type="entry name" value="PALP"/>
    <property type="match status" value="1"/>
</dbReference>
<dbReference type="SUPFAM" id="SSF53686">
    <property type="entry name" value="Tryptophan synthase beta subunit-like PLP-dependent enzymes"/>
    <property type="match status" value="1"/>
</dbReference>
<reference evidence="5" key="1">
    <citation type="submission" date="2021-03" db="EMBL/GenBank/DDBJ databases">
        <title>Leucobacter chromiisoli sp. nov., isolated from chromium-containing soil of chemical plant.</title>
        <authorList>
            <person name="Xu Z."/>
        </authorList>
    </citation>
    <scope>NUCLEOTIDE SEQUENCE</scope>
    <source>
        <strain evidence="5">S27</strain>
    </source>
</reference>
<dbReference type="Proteomes" id="UP000664382">
    <property type="component" value="Unassembled WGS sequence"/>
</dbReference>
<dbReference type="RefSeq" id="WP_208098193.1">
    <property type="nucleotide sequence ID" value="NZ_JAGDYM010000011.1"/>
</dbReference>
<keyword evidence="3" id="KW-0456">Lyase</keyword>
<keyword evidence="6" id="KW-1185">Reference proteome</keyword>
<comment type="caution">
    <text evidence="5">The sequence shown here is derived from an EMBL/GenBank/DDBJ whole genome shotgun (WGS) entry which is preliminary data.</text>
</comment>
<dbReference type="PANTHER" id="PTHR48078:SF6">
    <property type="entry name" value="L-THREONINE DEHYDRATASE CATABOLIC TDCB"/>
    <property type="match status" value="1"/>
</dbReference>
<dbReference type="InterPro" id="IPR001926">
    <property type="entry name" value="TrpB-like_PALP"/>
</dbReference>
<accession>A0A939S6J2</accession>
<dbReference type="GO" id="GO:0006567">
    <property type="term" value="P:L-threonine catabolic process"/>
    <property type="evidence" value="ECO:0007669"/>
    <property type="project" value="TreeGrafter"/>
</dbReference>
<dbReference type="InterPro" id="IPR050147">
    <property type="entry name" value="Ser/Thr_Dehydratase"/>
</dbReference>
<protein>
    <submittedName>
        <fullName evidence="5">Pyridoxal-phosphate dependent enzyme</fullName>
    </submittedName>
</protein>
<proteinExistence type="predicted"/>
<dbReference type="Gene3D" id="3.40.50.1100">
    <property type="match status" value="2"/>
</dbReference>
<evidence type="ECO:0000313" key="5">
    <source>
        <dbReference type="EMBL" id="MBO1902439.1"/>
    </source>
</evidence>
<organism evidence="5 6">
    <name type="scientific">Leucobacter weissii</name>
    <dbReference type="NCBI Taxonomy" id="1983706"/>
    <lineage>
        <taxon>Bacteria</taxon>
        <taxon>Bacillati</taxon>
        <taxon>Actinomycetota</taxon>
        <taxon>Actinomycetes</taxon>
        <taxon>Micrococcales</taxon>
        <taxon>Microbacteriaceae</taxon>
        <taxon>Leucobacter</taxon>
    </lineage>
</organism>
<evidence type="ECO:0000313" key="6">
    <source>
        <dbReference type="Proteomes" id="UP000664382"/>
    </source>
</evidence>
<dbReference type="EMBL" id="JAGDYM010000011">
    <property type="protein sequence ID" value="MBO1902439.1"/>
    <property type="molecule type" value="Genomic_DNA"/>
</dbReference>